<dbReference type="AlphaFoldDB" id="A0A5B6V1H6"/>
<gene>
    <name evidence="1" type="ORF">EPI10_029429</name>
</gene>
<organism evidence="1 2">
    <name type="scientific">Gossypium australe</name>
    <dbReference type="NCBI Taxonomy" id="47621"/>
    <lineage>
        <taxon>Eukaryota</taxon>
        <taxon>Viridiplantae</taxon>
        <taxon>Streptophyta</taxon>
        <taxon>Embryophyta</taxon>
        <taxon>Tracheophyta</taxon>
        <taxon>Spermatophyta</taxon>
        <taxon>Magnoliopsida</taxon>
        <taxon>eudicotyledons</taxon>
        <taxon>Gunneridae</taxon>
        <taxon>Pentapetalae</taxon>
        <taxon>rosids</taxon>
        <taxon>malvids</taxon>
        <taxon>Malvales</taxon>
        <taxon>Malvaceae</taxon>
        <taxon>Malvoideae</taxon>
        <taxon>Gossypium</taxon>
    </lineage>
</organism>
<name>A0A5B6V1H6_9ROSI</name>
<keyword evidence="2" id="KW-1185">Reference proteome</keyword>
<dbReference type="GO" id="GO:0003964">
    <property type="term" value="F:RNA-directed DNA polymerase activity"/>
    <property type="evidence" value="ECO:0007669"/>
    <property type="project" value="UniProtKB-KW"/>
</dbReference>
<reference evidence="2" key="1">
    <citation type="journal article" date="2019" name="Plant Biotechnol. J.">
        <title>Genome sequencing of the Australian wild diploid species Gossypium australe highlights disease resistance and delayed gland morphogenesis.</title>
        <authorList>
            <person name="Cai Y."/>
            <person name="Cai X."/>
            <person name="Wang Q."/>
            <person name="Wang P."/>
            <person name="Zhang Y."/>
            <person name="Cai C."/>
            <person name="Xu Y."/>
            <person name="Wang K."/>
            <person name="Zhou Z."/>
            <person name="Wang C."/>
            <person name="Geng S."/>
            <person name="Li B."/>
            <person name="Dong Q."/>
            <person name="Hou Y."/>
            <person name="Wang H."/>
            <person name="Ai P."/>
            <person name="Liu Z."/>
            <person name="Yi F."/>
            <person name="Sun M."/>
            <person name="An G."/>
            <person name="Cheng J."/>
            <person name="Zhang Y."/>
            <person name="Shi Q."/>
            <person name="Xie Y."/>
            <person name="Shi X."/>
            <person name="Chang Y."/>
            <person name="Huang F."/>
            <person name="Chen Y."/>
            <person name="Hong S."/>
            <person name="Mi L."/>
            <person name="Sun Q."/>
            <person name="Zhang L."/>
            <person name="Zhou B."/>
            <person name="Peng R."/>
            <person name="Zhang X."/>
            <person name="Liu F."/>
        </authorList>
    </citation>
    <scope>NUCLEOTIDE SEQUENCE [LARGE SCALE GENOMIC DNA]</scope>
    <source>
        <strain evidence="2">cv. PA1801</strain>
    </source>
</reference>
<dbReference type="OrthoDB" id="1002559at2759"/>
<protein>
    <submittedName>
        <fullName evidence="1">Reverse transcriptase</fullName>
    </submittedName>
</protein>
<evidence type="ECO:0000313" key="2">
    <source>
        <dbReference type="Proteomes" id="UP000325315"/>
    </source>
</evidence>
<keyword evidence="1" id="KW-0808">Transferase</keyword>
<keyword evidence="1" id="KW-0695">RNA-directed DNA polymerase</keyword>
<dbReference type="EMBL" id="SMMG02000009">
    <property type="protein sequence ID" value="KAA3462999.1"/>
    <property type="molecule type" value="Genomic_DNA"/>
</dbReference>
<evidence type="ECO:0000313" key="1">
    <source>
        <dbReference type="EMBL" id="KAA3462999.1"/>
    </source>
</evidence>
<proteinExistence type="predicted"/>
<sequence length="222" mass="25812">MVNENWNNGSSLEESIRTFTAAAKMWNKNVFGHILKRNIINRLNGTQRALERFQAKNLLKLEKVLWVKLERILDMEERLWRRRINEIKALRLLNGEWCCYDKDVLKAKVVHFFKKLYTIDATNMAQFSIQNIFSTLEPKLFDFIARISSCQKVHNALFDMAPLKAPGVDELHAQFYQSQLNIIGESFMSMVRKVFDGGSIESLFNKTLIVLIPKVSSLELIT</sequence>
<dbReference type="Proteomes" id="UP000325315">
    <property type="component" value="Unassembled WGS sequence"/>
</dbReference>
<comment type="caution">
    <text evidence="1">The sequence shown here is derived from an EMBL/GenBank/DDBJ whole genome shotgun (WGS) entry which is preliminary data.</text>
</comment>
<accession>A0A5B6V1H6</accession>
<keyword evidence="1" id="KW-0548">Nucleotidyltransferase</keyword>